<dbReference type="EMBL" id="KY684083">
    <property type="protein sequence ID" value="ARF07966.1"/>
    <property type="molecule type" value="Genomic_DNA"/>
</dbReference>
<reference evidence="1" key="1">
    <citation type="journal article" date="2017" name="Science">
        <title>Giant viruses with an expanded complement of translation system components.</title>
        <authorList>
            <person name="Schulz F."/>
            <person name="Yutin N."/>
            <person name="Ivanova N.N."/>
            <person name="Ortega D.R."/>
            <person name="Lee T.K."/>
            <person name="Vierheilig J."/>
            <person name="Daims H."/>
            <person name="Horn M."/>
            <person name="Wagner M."/>
            <person name="Jensen G.J."/>
            <person name="Kyrpides N.C."/>
            <person name="Koonin E.V."/>
            <person name="Woyke T."/>
        </authorList>
    </citation>
    <scope>NUCLEOTIDE SEQUENCE</scope>
    <source>
        <strain evidence="1">CTV1</strain>
    </source>
</reference>
<accession>A0A1V0S8E3</accession>
<protein>
    <submittedName>
        <fullName evidence="1">Uncharacterized protein</fullName>
    </submittedName>
</protein>
<gene>
    <name evidence="1" type="ORF">Catovirus_1_16</name>
</gene>
<proteinExistence type="predicted"/>
<sequence length="69" mass="7949">MLLLCILSLLIAYVVASNIDLMIVISTPLIFSYTIDIFTNNVDVILKLCNIYFQHNNNCGYDISLEYYH</sequence>
<organism evidence="1">
    <name type="scientific">Catovirus CTV1</name>
    <dbReference type="NCBI Taxonomy" id="1977631"/>
    <lineage>
        <taxon>Viruses</taxon>
        <taxon>Varidnaviria</taxon>
        <taxon>Bamfordvirae</taxon>
        <taxon>Nucleocytoviricota</taxon>
        <taxon>Megaviricetes</taxon>
        <taxon>Imitervirales</taxon>
        <taxon>Mimiviridae</taxon>
        <taxon>Klosneuvirinae</taxon>
        <taxon>Catovirus</taxon>
    </lineage>
</organism>
<name>A0A1V0S8E3_9VIRU</name>
<evidence type="ECO:0000313" key="1">
    <source>
        <dbReference type="EMBL" id="ARF07966.1"/>
    </source>
</evidence>